<evidence type="ECO:0000256" key="9">
    <source>
        <dbReference type="RuleBase" id="RU362115"/>
    </source>
</evidence>
<evidence type="ECO:0000256" key="5">
    <source>
        <dbReference type="ARBA" id="ARBA00022801"/>
    </source>
</evidence>
<dbReference type="InterPro" id="IPR035952">
    <property type="entry name" value="Rhomboid-like_sf"/>
</dbReference>
<reference evidence="12 13" key="1">
    <citation type="journal article" date="2017" name="Nat. Commun.">
        <title>Genome assembly with in vitro proximity ligation data and whole-genome triplication in lettuce.</title>
        <authorList>
            <person name="Reyes-Chin-Wo S."/>
            <person name="Wang Z."/>
            <person name="Yang X."/>
            <person name="Kozik A."/>
            <person name="Arikit S."/>
            <person name="Song C."/>
            <person name="Xia L."/>
            <person name="Froenicke L."/>
            <person name="Lavelle D.O."/>
            <person name="Truco M.J."/>
            <person name="Xia R."/>
            <person name="Zhu S."/>
            <person name="Xu C."/>
            <person name="Xu H."/>
            <person name="Xu X."/>
            <person name="Cox K."/>
            <person name="Korf I."/>
            <person name="Meyers B.C."/>
            <person name="Michelmore R.W."/>
        </authorList>
    </citation>
    <scope>NUCLEOTIDE SEQUENCE [LARGE SCALE GENOMIC DNA]</scope>
    <source>
        <strain evidence="13">cv. Salinas</strain>
        <tissue evidence="12">Seedlings</tissue>
    </source>
</reference>
<dbReference type="PANTHER" id="PTHR22936:SF107">
    <property type="entry name" value="RHOMBOID-LIKE PROTEIN 1"/>
    <property type="match status" value="1"/>
</dbReference>
<comment type="catalytic activity">
    <reaction evidence="1 9">
        <text>Cleaves type-1 transmembrane domains using a catalytic dyad composed of serine and histidine that are contributed by different transmembrane domains.</text>
        <dbReference type="EC" id="3.4.21.105"/>
    </reaction>
</comment>
<dbReference type="EMBL" id="NBSK02000008">
    <property type="protein sequence ID" value="KAJ0189103.1"/>
    <property type="molecule type" value="Genomic_DNA"/>
</dbReference>
<comment type="similarity">
    <text evidence="3 9">Belongs to the peptidase S54 family.</text>
</comment>
<dbReference type="GO" id="GO:0016020">
    <property type="term" value="C:membrane"/>
    <property type="evidence" value="ECO:0007669"/>
    <property type="project" value="UniProtKB-SubCell"/>
</dbReference>
<dbReference type="OrthoDB" id="418595at2759"/>
<comment type="caution">
    <text evidence="9">Lacks conserved residue(s) required for the propagation of feature annotation.</text>
</comment>
<keyword evidence="7 9" id="KW-1133">Transmembrane helix</keyword>
<keyword evidence="13" id="KW-1185">Reference proteome</keyword>
<keyword evidence="5 9" id="KW-0378">Hydrolase</keyword>
<evidence type="ECO:0000313" key="13">
    <source>
        <dbReference type="Proteomes" id="UP000235145"/>
    </source>
</evidence>
<comment type="subcellular location">
    <subcellularLocation>
        <location evidence="2 9">Membrane</location>
        <topology evidence="2 9">Multi-pass membrane protein</topology>
    </subcellularLocation>
</comment>
<comment type="caution">
    <text evidence="12">The sequence shown here is derived from an EMBL/GenBank/DDBJ whole genome shotgun (WGS) entry which is preliminary data.</text>
</comment>
<organism evidence="12 13">
    <name type="scientific">Lactuca sativa</name>
    <name type="common">Garden lettuce</name>
    <dbReference type="NCBI Taxonomy" id="4236"/>
    <lineage>
        <taxon>Eukaryota</taxon>
        <taxon>Viridiplantae</taxon>
        <taxon>Streptophyta</taxon>
        <taxon>Embryophyta</taxon>
        <taxon>Tracheophyta</taxon>
        <taxon>Spermatophyta</taxon>
        <taxon>Magnoliopsida</taxon>
        <taxon>eudicotyledons</taxon>
        <taxon>Gunneridae</taxon>
        <taxon>Pentapetalae</taxon>
        <taxon>asterids</taxon>
        <taxon>campanulids</taxon>
        <taxon>Asterales</taxon>
        <taxon>Asteraceae</taxon>
        <taxon>Cichorioideae</taxon>
        <taxon>Cichorieae</taxon>
        <taxon>Lactucinae</taxon>
        <taxon>Lactuca</taxon>
    </lineage>
</organism>
<feature type="domain" description="Peptidase S54 rhomboid" evidence="11">
    <location>
        <begin position="127"/>
        <end position="263"/>
    </location>
</feature>
<feature type="transmembrane region" description="Helical" evidence="9">
    <location>
        <begin position="191"/>
        <end position="210"/>
    </location>
</feature>
<gene>
    <name evidence="12" type="ORF">LSAT_V11C800418410</name>
</gene>
<dbReference type="Gene3D" id="1.20.1540.10">
    <property type="entry name" value="Rhomboid-like"/>
    <property type="match status" value="1"/>
</dbReference>
<dbReference type="GO" id="GO:0004252">
    <property type="term" value="F:serine-type endopeptidase activity"/>
    <property type="evidence" value="ECO:0007669"/>
    <property type="project" value="InterPro"/>
</dbReference>
<name>A0A9R1UKZ4_LACSA</name>
<keyword evidence="9" id="KW-0645">Protease</keyword>
<proteinExistence type="inferred from homology"/>
<feature type="transmembrane region" description="Helical" evidence="9">
    <location>
        <begin position="53"/>
        <end position="75"/>
    </location>
</feature>
<comment type="function">
    <text evidence="9">Serine protease involved in intramembrane proteolysis.</text>
</comment>
<accession>A0A9R1UKZ4</accession>
<dbReference type="InterPro" id="IPR002610">
    <property type="entry name" value="Peptidase_S54_rhomboid-like"/>
</dbReference>
<evidence type="ECO:0000256" key="3">
    <source>
        <dbReference type="ARBA" id="ARBA00009045"/>
    </source>
</evidence>
<keyword evidence="8 9" id="KW-0472">Membrane</keyword>
<keyword evidence="6 9" id="KW-0720">Serine protease</keyword>
<dbReference type="EC" id="3.4.21.105" evidence="9"/>
<dbReference type="InterPro" id="IPR022764">
    <property type="entry name" value="Peptidase_S54_rhomboid_dom"/>
</dbReference>
<dbReference type="PANTHER" id="PTHR22936">
    <property type="entry name" value="RHOMBOID-RELATED"/>
    <property type="match status" value="1"/>
</dbReference>
<feature type="transmembrane region" description="Helical" evidence="9">
    <location>
        <begin position="222"/>
        <end position="240"/>
    </location>
</feature>
<evidence type="ECO:0000256" key="6">
    <source>
        <dbReference type="ARBA" id="ARBA00022825"/>
    </source>
</evidence>
<dbReference type="GO" id="GO:0005794">
    <property type="term" value="C:Golgi apparatus"/>
    <property type="evidence" value="ECO:0007669"/>
    <property type="project" value="UniProtKB-ARBA"/>
</dbReference>
<dbReference type="AlphaFoldDB" id="A0A9R1UKZ4"/>
<evidence type="ECO:0000256" key="1">
    <source>
        <dbReference type="ARBA" id="ARBA00000156"/>
    </source>
</evidence>
<dbReference type="Pfam" id="PF01694">
    <property type="entry name" value="Rhomboid"/>
    <property type="match status" value="1"/>
</dbReference>
<keyword evidence="4 9" id="KW-0812">Transmembrane</keyword>
<evidence type="ECO:0000313" key="12">
    <source>
        <dbReference type="EMBL" id="KAJ0189103.1"/>
    </source>
</evidence>
<evidence type="ECO:0000256" key="4">
    <source>
        <dbReference type="ARBA" id="ARBA00022692"/>
    </source>
</evidence>
<evidence type="ECO:0000259" key="11">
    <source>
        <dbReference type="Pfam" id="PF01694"/>
    </source>
</evidence>
<evidence type="ECO:0000256" key="10">
    <source>
        <dbReference type="SAM" id="MobiDB-lite"/>
    </source>
</evidence>
<protein>
    <recommendedName>
        <fullName evidence="9">RHOMBOID-like protein</fullName>
        <ecNumber evidence="9">3.4.21.105</ecNumber>
    </recommendedName>
</protein>
<feature type="transmembrane region" description="Helical" evidence="9">
    <location>
        <begin position="294"/>
        <end position="316"/>
    </location>
</feature>
<feature type="transmembrane region" description="Helical" evidence="9">
    <location>
        <begin position="130"/>
        <end position="155"/>
    </location>
</feature>
<dbReference type="FunFam" id="1.20.1540.10:FF:000019">
    <property type="entry name" value="RHOMBOID-like protein"/>
    <property type="match status" value="1"/>
</dbReference>
<feature type="region of interest" description="Disordered" evidence="10">
    <location>
        <begin position="1"/>
        <end position="45"/>
    </location>
</feature>
<dbReference type="Proteomes" id="UP000235145">
    <property type="component" value="Unassembled WGS sequence"/>
</dbReference>
<dbReference type="SUPFAM" id="SSF144091">
    <property type="entry name" value="Rhomboid-like"/>
    <property type="match status" value="1"/>
</dbReference>
<evidence type="ECO:0000256" key="2">
    <source>
        <dbReference type="ARBA" id="ARBA00004141"/>
    </source>
</evidence>
<evidence type="ECO:0000256" key="7">
    <source>
        <dbReference type="ARBA" id="ARBA00022989"/>
    </source>
</evidence>
<dbReference type="GO" id="GO:0006508">
    <property type="term" value="P:proteolysis"/>
    <property type="evidence" value="ECO:0007669"/>
    <property type="project" value="UniProtKB-KW"/>
</dbReference>
<feature type="transmembrane region" description="Helical" evidence="9">
    <location>
        <begin position="246"/>
        <end position="264"/>
    </location>
</feature>
<dbReference type="Gramene" id="rna-gnl|WGS:NBSK|LSAT_8X73821_mrna">
    <property type="protein sequence ID" value="cds-PLY74837.1"/>
    <property type="gene ID" value="gene-LSAT_8X73821"/>
</dbReference>
<evidence type="ECO:0000256" key="8">
    <source>
        <dbReference type="ARBA" id="ARBA00023136"/>
    </source>
</evidence>
<sequence>MGRSSTRESPMLEIKVQQRRDNTPPPGSSSVTNQPSRPRHPSPSPEFKPYKDWYPWLVPTIVFTNVVLFLVSMFINNCPAHSNKCIAPGFLKRFAFENMKINPLLGPSAATLLKLGALEFKKTVEEREEWRIVTCMWLHAGVFHVLANMMGLVFIGSRLEQEFGFLKIGVIYELSGIGGSLLSSLFVRTSISVGASGALFGLLGGMLSELLTNWTIYANKSAALSTMIIIILINVAVGILPHVDNYAHIGGFFTGFFLGFIVLIRPQFKWTNQKHVPPGYIAPTTKSKYKSYQYILLIISLIVLLVGFTVGLVLLFNGVDGNDYCSWCHYLTCIPTPLWTCEVRCKLEKLDKQINMTCLHNGKFDSFMLEDGNDITEMQTLCLELCSQMS</sequence>